<gene>
    <name evidence="1" type="ORF">IPC1295_08555</name>
</gene>
<dbReference type="AlphaFoldDB" id="A0A2V3GUQ2"/>
<evidence type="ECO:0000313" key="2">
    <source>
        <dbReference type="Proteomes" id="UP000284767"/>
    </source>
</evidence>
<dbReference type="CDD" id="cd19958">
    <property type="entry name" value="pyocin_knob"/>
    <property type="match status" value="1"/>
</dbReference>
<accession>A0A2V3GUQ2</accession>
<protein>
    <submittedName>
        <fullName evidence="1">Uncharacterized protein</fullName>
    </submittedName>
</protein>
<organism evidence="1 2">
    <name type="scientific">Pseudomonas aeruginosa</name>
    <dbReference type="NCBI Taxonomy" id="287"/>
    <lineage>
        <taxon>Bacteria</taxon>
        <taxon>Pseudomonadati</taxon>
        <taxon>Pseudomonadota</taxon>
        <taxon>Gammaproteobacteria</taxon>
        <taxon>Pseudomonadales</taxon>
        <taxon>Pseudomonadaceae</taxon>
        <taxon>Pseudomonas</taxon>
    </lineage>
</organism>
<dbReference type="RefSeq" id="WP_003115342.1">
    <property type="nucleotide sequence ID" value="NZ_AP031604.1"/>
</dbReference>
<comment type="caution">
    <text evidence="1">The sequence shown here is derived from an EMBL/GenBank/DDBJ whole genome shotgun (WGS) entry which is preliminary data.</text>
</comment>
<reference evidence="1 2" key="1">
    <citation type="submission" date="2017-08" db="EMBL/GenBank/DDBJ databases">
        <authorList>
            <person name="Feschi L."/>
            <person name="Jeukens J."/>
            <person name="Emond-Rheault J.-G."/>
            <person name="Kukavica-Ibrulj I."/>
            <person name="Boyle B."/>
            <person name="Levesque R.C."/>
        </authorList>
    </citation>
    <scope>NUCLEOTIDE SEQUENCE [LARGE SCALE GENOMIC DNA]</scope>
    <source>
        <strain evidence="1 2">PA-W36</strain>
    </source>
</reference>
<proteinExistence type="predicted"/>
<evidence type="ECO:0000313" key="1">
    <source>
        <dbReference type="EMBL" id="RPM19198.1"/>
    </source>
</evidence>
<sequence>MAWHSKGSVSVTLNSEAVLGNATDFIANVRTGDAFRGPDGRWYEITNVTSATVISIKPNYQGATASGQVYAVVPIHGYSKNLADQFRDINNQWGATLAGIKPWAVSSTGQQAQADMGISAVGRALNNASTPANALSYLGGVAPNQMGWAGNAMNTADLDSLTVSGLYAHGTAVPSPVNNAQGYVLHMQHGNPDFAVQQWYQLNSATGQYMRIKAGGNWSRWVLQYSQFNLVGLASFDASNNPSGAIIQRGGTVGFNEYVRYADGTQICWGNTTTNVGATMAYQPAGTLSFYITPVAYSWGFPVSFSRPPSVMVNPMRAAGNNASRPWGSTMSVTETLFSWYGYDTASVASGMAASYVAMGRWN</sequence>
<dbReference type="EMBL" id="NSNE01000004">
    <property type="protein sequence ID" value="RPM19198.1"/>
    <property type="molecule type" value="Genomic_DNA"/>
</dbReference>
<reference evidence="1 2" key="2">
    <citation type="submission" date="2019-01" db="EMBL/GenBank/DDBJ databases">
        <title>The Pseudomonas aeruginosa pan-genome provides new insights on its population structure, horizontal gene transfer and pathogenicity.</title>
        <authorList>
            <person name="Freschi L."/>
            <person name="Vincent A.T."/>
            <person name="Jeukens J."/>
            <person name="Emond-Rheault J.-G."/>
            <person name="Kukavica-Ibrulj I."/>
            <person name="Dupont M.-J."/>
            <person name="Charette S.J."/>
            <person name="Boyle B."/>
            <person name="Levesque R.C."/>
        </authorList>
    </citation>
    <scope>NUCLEOTIDE SEQUENCE [LARGE SCALE GENOMIC DNA]</scope>
    <source>
        <strain evidence="1 2">PA-W36</strain>
    </source>
</reference>
<name>A0A2V3GUQ2_PSEAI</name>
<dbReference type="Proteomes" id="UP000284767">
    <property type="component" value="Unassembled WGS sequence"/>
</dbReference>